<sequence length="174" mass="19860">MTTSSHTHRCEHPEPLSQPRKIHSPSQKNKTNSISTLLDMSDDDYNTLPVPPNTPLALERCPRGLTNKAEYDSYWDTDFDLFHDFPVVDDTVDKLFRILKFVVNVAGCACLLVLLYSFAWMYIRCTQAAIDYLTLNHKPPHSTSRSVTTTLNYYRDPEDDSSFILVLFGGDPEI</sequence>
<name>A0A9P9E8B2_9PLEO</name>
<keyword evidence="4" id="KW-1185">Reference proteome</keyword>
<dbReference type="EMBL" id="JAGMWT010000003">
    <property type="protein sequence ID" value="KAH7132464.1"/>
    <property type="molecule type" value="Genomic_DNA"/>
</dbReference>
<evidence type="ECO:0000256" key="1">
    <source>
        <dbReference type="SAM" id="MobiDB-lite"/>
    </source>
</evidence>
<dbReference type="AlphaFoldDB" id="A0A9P9E8B2"/>
<comment type="caution">
    <text evidence="3">The sequence shown here is derived from an EMBL/GenBank/DDBJ whole genome shotgun (WGS) entry which is preliminary data.</text>
</comment>
<evidence type="ECO:0000313" key="3">
    <source>
        <dbReference type="EMBL" id="KAH7132464.1"/>
    </source>
</evidence>
<keyword evidence="2" id="KW-0812">Transmembrane</keyword>
<evidence type="ECO:0000256" key="2">
    <source>
        <dbReference type="SAM" id="Phobius"/>
    </source>
</evidence>
<proteinExistence type="predicted"/>
<dbReference type="Proteomes" id="UP000700596">
    <property type="component" value="Unassembled WGS sequence"/>
</dbReference>
<feature type="transmembrane region" description="Helical" evidence="2">
    <location>
        <begin position="101"/>
        <end position="123"/>
    </location>
</feature>
<keyword evidence="2" id="KW-0472">Membrane</keyword>
<reference evidence="3" key="1">
    <citation type="journal article" date="2021" name="Nat. Commun.">
        <title>Genetic determinants of endophytism in the Arabidopsis root mycobiome.</title>
        <authorList>
            <person name="Mesny F."/>
            <person name="Miyauchi S."/>
            <person name="Thiergart T."/>
            <person name="Pickel B."/>
            <person name="Atanasova L."/>
            <person name="Karlsson M."/>
            <person name="Huettel B."/>
            <person name="Barry K.W."/>
            <person name="Haridas S."/>
            <person name="Chen C."/>
            <person name="Bauer D."/>
            <person name="Andreopoulos W."/>
            <person name="Pangilinan J."/>
            <person name="LaButti K."/>
            <person name="Riley R."/>
            <person name="Lipzen A."/>
            <person name="Clum A."/>
            <person name="Drula E."/>
            <person name="Henrissat B."/>
            <person name="Kohler A."/>
            <person name="Grigoriev I.V."/>
            <person name="Martin F.M."/>
            <person name="Hacquard S."/>
        </authorList>
    </citation>
    <scope>NUCLEOTIDE SEQUENCE</scope>
    <source>
        <strain evidence="3">MPI-CAGE-CH-0243</strain>
    </source>
</reference>
<evidence type="ECO:0000313" key="4">
    <source>
        <dbReference type="Proteomes" id="UP000700596"/>
    </source>
</evidence>
<feature type="region of interest" description="Disordered" evidence="1">
    <location>
        <begin position="1"/>
        <end position="32"/>
    </location>
</feature>
<keyword evidence="2" id="KW-1133">Transmembrane helix</keyword>
<organism evidence="3 4">
    <name type="scientific">Dendryphion nanum</name>
    <dbReference type="NCBI Taxonomy" id="256645"/>
    <lineage>
        <taxon>Eukaryota</taxon>
        <taxon>Fungi</taxon>
        <taxon>Dikarya</taxon>
        <taxon>Ascomycota</taxon>
        <taxon>Pezizomycotina</taxon>
        <taxon>Dothideomycetes</taxon>
        <taxon>Pleosporomycetidae</taxon>
        <taxon>Pleosporales</taxon>
        <taxon>Torulaceae</taxon>
        <taxon>Dendryphion</taxon>
    </lineage>
</organism>
<protein>
    <submittedName>
        <fullName evidence="3">Uncharacterized protein</fullName>
    </submittedName>
</protein>
<accession>A0A9P9E8B2</accession>
<gene>
    <name evidence="3" type="ORF">B0J11DRAFT_503633</name>
</gene>